<proteinExistence type="predicted"/>
<evidence type="ECO:0000313" key="3">
    <source>
        <dbReference type="Proteomes" id="UP000095284"/>
    </source>
</evidence>
<keyword evidence="1" id="KW-1133">Transmembrane helix</keyword>
<gene>
    <name evidence="2" type="ORF">BXYJ_LOCUS3324</name>
</gene>
<dbReference type="PANTHER" id="PTHR22943">
    <property type="entry name" value="7-TRANSMEMBRANE DOMAIN RECEPTOR C.ELEGANS"/>
    <property type="match status" value="1"/>
</dbReference>
<feature type="transmembrane region" description="Helical" evidence="1">
    <location>
        <begin position="152"/>
        <end position="180"/>
    </location>
</feature>
<keyword evidence="1" id="KW-0472">Membrane</keyword>
<feature type="transmembrane region" description="Helical" evidence="1">
    <location>
        <begin position="26"/>
        <end position="46"/>
    </location>
</feature>
<dbReference type="Proteomes" id="UP000095284">
    <property type="component" value="Unplaced"/>
</dbReference>
<keyword evidence="4" id="KW-1185">Reference proteome</keyword>
<dbReference type="PANTHER" id="PTHR22943:SF248">
    <property type="entry name" value="SEVEN TM RECEPTOR"/>
    <property type="match status" value="1"/>
</dbReference>
<organism evidence="3 5">
    <name type="scientific">Bursaphelenchus xylophilus</name>
    <name type="common">Pinewood nematode worm</name>
    <name type="synonym">Aphelenchoides xylophilus</name>
    <dbReference type="NCBI Taxonomy" id="6326"/>
    <lineage>
        <taxon>Eukaryota</taxon>
        <taxon>Metazoa</taxon>
        <taxon>Ecdysozoa</taxon>
        <taxon>Nematoda</taxon>
        <taxon>Chromadorea</taxon>
        <taxon>Rhabditida</taxon>
        <taxon>Tylenchina</taxon>
        <taxon>Tylenchomorpha</taxon>
        <taxon>Aphelenchoidea</taxon>
        <taxon>Aphelenchoididae</taxon>
        <taxon>Bursaphelenchus</taxon>
    </lineage>
</organism>
<protein>
    <submittedName>
        <fullName evidence="2">(pine wood nematode) hypothetical protein</fullName>
    </submittedName>
</protein>
<dbReference type="AlphaFoldDB" id="A0A1I7SCK5"/>
<feature type="transmembrane region" description="Helical" evidence="1">
    <location>
        <begin position="263"/>
        <end position="286"/>
    </location>
</feature>
<dbReference type="SUPFAM" id="SSF81321">
    <property type="entry name" value="Family A G protein-coupled receptor-like"/>
    <property type="match status" value="1"/>
</dbReference>
<dbReference type="Gene3D" id="1.20.1070.10">
    <property type="entry name" value="Rhodopsin 7-helix transmembrane proteins"/>
    <property type="match status" value="1"/>
</dbReference>
<name>A0A1I7SCK5_BURXY</name>
<dbReference type="Proteomes" id="UP000659654">
    <property type="component" value="Unassembled WGS sequence"/>
</dbReference>
<evidence type="ECO:0000313" key="5">
    <source>
        <dbReference type="WBParaSite" id="BXY_1075700.1"/>
    </source>
</evidence>
<dbReference type="InterPro" id="IPR019421">
    <property type="entry name" value="7TM_GPCR_serpentine_rcpt_Srd"/>
</dbReference>
<sequence>MTTLELPYPSHSNYSSVNCPELTPQIFYGVLFVLSWTLNVLLLYLIRKYTTSSIKLYTIVMKTSIYADLYSATVQFLVQMRAEKVGEDQILAYSLDGYLPRLLKYIPFFQGTNMNYLLLFDYIGCYFTWGYNCVPFIYRYVLLCWDKRMDKYAFGALICLLLAISVATATCLILPSHAIFDYNHQMFEKPDPECVVNLAVFDELVNADRTFYLVLYHIYQKLINVLLLSFAVTFLISIRILIFLAMHSDNNKDRKRSNRQITFVLLLQALVPFIVNGLPVLAMNFVASYLKINMEITFKFYISSFMAAPVLNPLIAILCISNYRRALLHKLGLYKGKRGPDTLFVRTISNVTVGK</sequence>
<feature type="transmembrane region" description="Helical" evidence="1">
    <location>
        <begin position="222"/>
        <end position="242"/>
    </location>
</feature>
<keyword evidence="1" id="KW-0812">Transmembrane</keyword>
<evidence type="ECO:0000313" key="2">
    <source>
        <dbReference type="EMBL" id="CAD5214026.1"/>
    </source>
</evidence>
<reference evidence="5" key="1">
    <citation type="submission" date="2016-11" db="UniProtKB">
        <authorList>
            <consortium name="WormBaseParasite"/>
        </authorList>
    </citation>
    <scope>IDENTIFICATION</scope>
</reference>
<dbReference type="OrthoDB" id="5854076at2759"/>
<evidence type="ECO:0000313" key="4">
    <source>
        <dbReference type="Proteomes" id="UP000659654"/>
    </source>
</evidence>
<evidence type="ECO:0000256" key="1">
    <source>
        <dbReference type="SAM" id="Phobius"/>
    </source>
</evidence>
<dbReference type="EMBL" id="CAJFCV020000002">
    <property type="protein sequence ID" value="CAG9093941.1"/>
    <property type="molecule type" value="Genomic_DNA"/>
</dbReference>
<dbReference type="Pfam" id="PF10317">
    <property type="entry name" value="7TM_GPCR_Srd"/>
    <property type="match status" value="1"/>
</dbReference>
<feature type="transmembrane region" description="Helical" evidence="1">
    <location>
        <begin position="298"/>
        <end position="320"/>
    </location>
</feature>
<accession>A0A1I7SCK5</accession>
<reference evidence="2" key="2">
    <citation type="submission" date="2020-09" db="EMBL/GenBank/DDBJ databases">
        <authorList>
            <person name="Kikuchi T."/>
        </authorList>
    </citation>
    <scope>NUCLEOTIDE SEQUENCE</scope>
    <source>
        <strain evidence="2">Ka4C1</strain>
    </source>
</reference>
<dbReference type="Proteomes" id="UP000582659">
    <property type="component" value="Unassembled WGS sequence"/>
</dbReference>
<dbReference type="EMBL" id="CAJFDI010000002">
    <property type="protein sequence ID" value="CAD5214026.1"/>
    <property type="molecule type" value="Genomic_DNA"/>
</dbReference>
<dbReference type="WBParaSite" id="BXY_1075700.1">
    <property type="protein sequence ID" value="BXY_1075700.1"/>
    <property type="gene ID" value="BXY_1075700"/>
</dbReference>